<comment type="subcellular location">
    <subcellularLocation>
        <location evidence="1">Mitochondrion outer membrane</location>
        <topology evidence="1">Single-pass membrane protein</topology>
    </subcellularLocation>
</comment>
<evidence type="ECO:0000256" key="6">
    <source>
        <dbReference type="ARBA" id="ARBA00022989"/>
    </source>
</evidence>
<evidence type="ECO:0000256" key="10">
    <source>
        <dbReference type="PROSITE-ProRule" id="PRU00339"/>
    </source>
</evidence>
<dbReference type="PROSITE" id="PS50293">
    <property type="entry name" value="TPR_REGION"/>
    <property type="match status" value="1"/>
</dbReference>
<feature type="region of interest" description="Disordered" evidence="11">
    <location>
        <begin position="48"/>
        <end position="80"/>
    </location>
</feature>
<evidence type="ECO:0000256" key="12">
    <source>
        <dbReference type="SAM" id="Phobius"/>
    </source>
</evidence>
<evidence type="ECO:0000256" key="9">
    <source>
        <dbReference type="ARBA" id="ARBA00038030"/>
    </source>
</evidence>
<gene>
    <name evidence="13" type="ORF">AX774_g5966</name>
</gene>
<keyword evidence="4" id="KW-1000">Mitochondrion outer membrane</keyword>
<keyword evidence="2 12" id="KW-0812">Transmembrane</keyword>
<dbReference type="Proteomes" id="UP000188320">
    <property type="component" value="Unassembled WGS sequence"/>
</dbReference>
<dbReference type="Pfam" id="PF13432">
    <property type="entry name" value="TPR_16"/>
    <property type="match status" value="1"/>
</dbReference>
<keyword evidence="6 12" id="KW-1133">Transmembrane helix</keyword>
<dbReference type="AlphaFoldDB" id="A0A1R1PHY6"/>
<organism evidence="13 14">
    <name type="scientific">Zancudomyces culisetae</name>
    <name type="common">Gut fungus</name>
    <name type="synonym">Smittium culisetae</name>
    <dbReference type="NCBI Taxonomy" id="1213189"/>
    <lineage>
        <taxon>Eukaryota</taxon>
        <taxon>Fungi</taxon>
        <taxon>Fungi incertae sedis</taxon>
        <taxon>Zoopagomycota</taxon>
        <taxon>Kickxellomycotina</taxon>
        <taxon>Harpellomycetes</taxon>
        <taxon>Harpellales</taxon>
        <taxon>Legeriomycetaceae</taxon>
        <taxon>Zancudomyces</taxon>
    </lineage>
</organism>
<dbReference type="PANTHER" id="PTHR46208">
    <property type="entry name" value="MITOCHONDRIAL IMPORT RECEPTOR SUBUNIT TOM70"/>
    <property type="match status" value="1"/>
</dbReference>
<dbReference type="EMBL" id="LSSK01001138">
    <property type="protein sequence ID" value="OMH80594.1"/>
    <property type="molecule type" value="Genomic_DNA"/>
</dbReference>
<keyword evidence="5 10" id="KW-0802">TPR repeat</keyword>
<proteinExistence type="inferred from homology"/>
<dbReference type="PROSITE" id="PS50005">
    <property type="entry name" value="TPR"/>
    <property type="match status" value="3"/>
</dbReference>
<dbReference type="InterPro" id="IPR011990">
    <property type="entry name" value="TPR-like_helical_dom_sf"/>
</dbReference>
<keyword evidence="8 12" id="KW-0472">Membrane</keyword>
<dbReference type="OrthoDB" id="2942533at2759"/>
<keyword evidence="3" id="KW-0677">Repeat</keyword>
<keyword evidence="14" id="KW-1185">Reference proteome</keyword>
<evidence type="ECO:0000256" key="1">
    <source>
        <dbReference type="ARBA" id="ARBA00004572"/>
    </source>
</evidence>
<evidence type="ECO:0000256" key="7">
    <source>
        <dbReference type="ARBA" id="ARBA00023128"/>
    </source>
</evidence>
<dbReference type="Gene3D" id="1.25.40.10">
    <property type="entry name" value="Tetratricopeptide repeat domain"/>
    <property type="match status" value="2"/>
</dbReference>
<sequence length="579" mass="65543">MSEEAVASSVSKTGLMNKNWKFVASVVIPPVIVAGLALWYYQRNQTTPTEVKTKKKKKNKNKSKKVSDEEKESNAGNGKVEKSIGDFETAMKFSEEGIENLGASERKKYGNLLKDKGNEYYRERSFEQAVETYTQAIKFSKDPVFYANRAACYSMMKKYEEVIEDCNEALKIDSKYIKALMRRAQAYEQVGKNQESLYDYTTACIFEDFKNNTASVGAERVLKTIAEKESAERLATRKPRLPSKSFISGYFNSFRSNGEAIKAEGTEELSEAVKEYNMSIELSIKKKYAESIEHLEKAIELGLSGAAYVEAHSLRGAYHFLKGSLELAEEDFEAALQADPKHLRTLYRKANMYTEKKDLEKVEELLMKGQNLAPTDPEAYFQLGQLSFLKQNFEEATSHYQKALDLDPTYVYPYIQLGVSQFKLLRVEDAMQTFNLAMARFPMRSDLYNYYGEVLAEQGLVVDASNAFDKSISIDKSNPLPYVNKALAMFTHPGNVQDSLVLIKDAMSVDPECELAVAALSQIYLQLGMFEDSLAMLDRAVELAKSQDELVSTITFRETTAAQYKFIKEHPDFVSRLSN</sequence>
<dbReference type="Pfam" id="PF13181">
    <property type="entry name" value="TPR_8"/>
    <property type="match status" value="1"/>
</dbReference>
<dbReference type="SMART" id="SM00028">
    <property type="entry name" value="TPR"/>
    <property type="match status" value="10"/>
</dbReference>
<evidence type="ECO:0000313" key="13">
    <source>
        <dbReference type="EMBL" id="OMH80594.1"/>
    </source>
</evidence>
<dbReference type="GO" id="GO:0008320">
    <property type="term" value="F:protein transmembrane transporter activity"/>
    <property type="evidence" value="ECO:0007669"/>
    <property type="project" value="TreeGrafter"/>
</dbReference>
<feature type="compositionally biased region" description="Basic residues" evidence="11">
    <location>
        <begin position="53"/>
        <end position="64"/>
    </location>
</feature>
<comment type="similarity">
    <text evidence="9">Belongs to the Tom70 family.</text>
</comment>
<evidence type="ECO:0000256" key="5">
    <source>
        <dbReference type="ARBA" id="ARBA00022803"/>
    </source>
</evidence>
<dbReference type="SUPFAM" id="SSF48452">
    <property type="entry name" value="TPR-like"/>
    <property type="match status" value="2"/>
</dbReference>
<keyword evidence="7" id="KW-0496">Mitochondrion</keyword>
<name>A0A1R1PHY6_ZANCU</name>
<dbReference type="GO" id="GO:0005741">
    <property type="term" value="C:mitochondrial outer membrane"/>
    <property type="evidence" value="ECO:0007669"/>
    <property type="project" value="UniProtKB-SubCell"/>
</dbReference>
<feature type="repeat" description="TPR" evidence="10">
    <location>
        <begin position="309"/>
        <end position="342"/>
    </location>
</feature>
<dbReference type="GO" id="GO:0045039">
    <property type="term" value="P:protein insertion into mitochondrial inner membrane"/>
    <property type="evidence" value="ECO:0007669"/>
    <property type="project" value="TreeGrafter"/>
</dbReference>
<evidence type="ECO:0000256" key="4">
    <source>
        <dbReference type="ARBA" id="ARBA00022787"/>
    </source>
</evidence>
<evidence type="ECO:0000256" key="11">
    <source>
        <dbReference type="SAM" id="MobiDB-lite"/>
    </source>
</evidence>
<evidence type="ECO:0000256" key="3">
    <source>
        <dbReference type="ARBA" id="ARBA00022737"/>
    </source>
</evidence>
<keyword evidence="13" id="KW-0675">Receptor</keyword>
<dbReference type="GO" id="GO:0030150">
    <property type="term" value="P:protein import into mitochondrial matrix"/>
    <property type="evidence" value="ECO:0007669"/>
    <property type="project" value="TreeGrafter"/>
</dbReference>
<comment type="caution">
    <text evidence="13">The sequence shown here is derived from an EMBL/GenBank/DDBJ whole genome shotgun (WGS) entry which is preliminary data.</text>
</comment>
<evidence type="ECO:0000256" key="2">
    <source>
        <dbReference type="ARBA" id="ARBA00022692"/>
    </source>
</evidence>
<accession>A0A1R1PHY6</accession>
<feature type="repeat" description="TPR" evidence="10">
    <location>
        <begin position="110"/>
        <end position="143"/>
    </location>
</feature>
<dbReference type="GO" id="GO:0030943">
    <property type="term" value="F:mitochondrion targeting sequence binding"/>
    <property type="evidence" value="ECO:0007669"/>
    <property type="project" value="TreeGrafter"/>
</dbReference>
<dbReference type="InterPro" id="IPR019734">
    <property type="entry name" value="TPR_rpt"/>
</dbReference>
<dbReference type="PANTHER" id="PTHR46208:SF1">
    <property type="entry name" value="MITOCHONDRIAL IMPORT RECEPTOR SUBUNIT TOM70"/>
    <property type="match status" value="1"/>
</dbReference>
<dbReference type="Pfam" id="PF00515">
    <property type="entry name" value="TPR_1"/>
    <property type="match status" value="2"/>
</dbReference>
<protein>
    <submittedName>
        <fullName evidence="13">Mitochondrial import receptor subunit tom70</fullName>
    </submittedName>
</protein>
<feature type="transmembrane region" description="Helical" evidence="12">
    <location>
        <begin position="22"/>
        <end position="41"/>
    </location>
</feature>
<evidence type="ECO:0000313" key="14">
    <source>
        <dbReference type="Proteomes" id="UP000188320"/>
    </source>
</evidence>
<reference evidence="14" key="1">
    <citation type="submission" date="2017-01" db="EMBL/GenBank/DDBJ databases">
        <authorList>
            <person name="Wang Y."/>
            <person name="White M."/>
            <person name="Kvist S."/>
            <person name="Moncalvo J.-M."/>
        </authorList>
    </citation>
    <scope>NUCLEOTIDE SEQUENCE [LARGE SCALE GENOMIC DNA]</scope>
    <source>
        <strain evidence="14">COL-18-3</strain>
    </source>
</reference>
<feature type="repeat" description="TPR" evidence="10">
    <location>
        <begin position="377"/>
        <end position="410"/>
    </location>
</feature>
<evidence type="ECO:0000256" key="8">
    <source>
        <dbReference type="ARBA" id="ARBA00023136"/>
    </source>
</evidence>